<dbReference type="VEuPathDB" id="FungiDB:YALI1_B25988g"/>
<protein>
    <submittedName>
        <fullName evidence="2">Uncharacterized protein</fullName>
    </submittedName>
</protein>
<accession>A0A1D8N8I8</accession>
<dbReference type="EMBL" id="CP017554">
    <property type="protein sequence ID" value="AOW01956.1"/>
    <property type="molecule type" value="Genomic_DNA"/>
</dbReference>
<feature type="compositionally biased region" description="Low complexity" evidence="1">
    <location>
        <begin position="324"/>
        <end position="339"/>
    </location>
</feature>
<feature type="compositionally biased region" description="Basic and acidic residues" evidence="1">
    <location>
        <begin position="151"/>
        <end position="173"/>
    </location>
</feature>
<dbReference type="AlphaFoldDB" id="A0A1D8N8I8"/>
<evidence type="ECO:0000256" key="1">
    <source>
        <dbReference type="SAM" id="MobiDB-lite"/>
    </source>
</evidence>
<feature type="region of interest" description="Disordered" evidence="1">
    <location>
        <begin position="1"/>
        <end position="27"/>
    </location>
</feature>
<organism evidence="2 3">
    <name type="scientific">Yarrowia lipolytica</name>
    <name type="common">Candida lipolytica</name>
    <dbReference type="NCBI Taxonomy" id="4952"/>
    <lineage>
        <taxon>Eukaryota</taxon>
        <taxon>Fungi</taxon>
        <taxon>Dikarya</taxon>
        <taxon>Ascomycota</taxon>
        <taxon>Saccharomycotina</taxon>
        <taxon>Dipodascomycetes</taxon>
        <taxon>Dipodascales</taxon>
        <taxon>Dipodascales incertae sedis</taxon>
        <taxon>Yarrowia</taxon>
    </lineage>
</organism>
<proteinExistence type="predicted"/>
<dbReference type="VEuPathDB" id="FungiDB:YALI0_B19888g"/>
<reference evidence="2 3" key="1">
    <citation type="journal article" date="2016" name="PLoS ONE">
        <title>Sequence Assembly of Yarrowia lipolytica Strain W29/CLIB89 Shows Transposable Element Diversity.</title>
        <authorList>
            <person name="Magnan C."/>
            <person name="Yu J."/>
            <person name="Chang I."/>
            <person name="Jahn E."/>
            <person name="Kanomata Y."/>
            <person name="Wu J."/>
            <person name="Zeller M."/>
            <person name="Oakes M."/>
            <person name="Baldi P."/>
            <person name="Sandmeyer S."/>
        </authorList>
    </citation>
    <scope>NUCLEOTIDE SEQUENCE [LARGE SCALE GENOMIC DNA]</scope>
    <source>
        <strain evidence="3">CLIB89(W29)</strain>
    </source>
</reference>
<dbReference type="RefSeq" id="XP_501115.3">
    <property type="nucleotide sequence ID" value="XM_501115.3"/>
</dbReference>
<sequence>MQVGNFDKARENHHLTKPTFTPPHAENLQYITHNMAGLSASRWAKKAAELKEANAASNTDKNNKTENSTTSAKSAASPSKNDRPVSSSTVSVFSEKDSSESDSDVDNSSTMSPAAMAFAARLSKPEPKKEEEPHTPTTSPRKTLGQSRWAKKSDAKIDTKTDAKTETKIDPKDVPLISTPPKGPASEYKKNGSVSANDLRSRLAPPSARVAPFETVPDDVAKQQRRELRERERETYRQKKMGHTREWDESQTQPQHNGHNGHNGHSGHNNEPKERRNSRNGHVRRDSMNHHKPDHHSKLDARFEKKPKGRLPERQERPERQAPKKQAPTPAPAKTAASSKPKEPTAEEKEALRIKFEEHLKLSESKNFAWDDDEDDMWA</sequence>
<dbReference type="GeneID" id="2907019"/>
<gene>
    <name evidence="2" type="ORF">YALI1_B25988g</name>
</gene>
<feature type="region of interest" description="Disordered" evidence="1">
    <location>
        <begin position="42"/>
        <end position="379"/>
    </location>
</feature>
<feature type="compositionally biased region" description="Acidic residues" evidence="1">
    <location>
        <begin position="370"/>
        <end position="379"/>
    </location>
</feature>
<feature type="compositionally biased region" description="Basic and acidic residues" evidence="1">
    <location>
        <begin position="268"/>
        <end position="322"/>
    </location>
</feature>
<feature type="compositionally biased region" description="Low complexity" evidence="1">
    <location>
        <begin position="53"/>
        <end position="79"/>
    </location>
</feature>
<evidence type="ECO:0000313" key="3">
    <source>
        <dbReference type="Proteomes" id="UP000182444"/>
    </source>
</evidence>
<evidence type="ECO:0000313" key="2">
    <source>
        <dbReference type="EMBL" id="AOW01956.1"/>
    </source>
</evidence>
<dbReference type="Proteomes" id="UP000182444">
    <property type="component" value="Chromosome 1B"/>
</dbReference>
<feature type="compositionally biased region" description="Basic and acidic residues" evidence="1">
    <location>
        <begin position="123"/>
        <end position="134"/>
    </location>
</feature>
<feature type="compositionally biased region" description="Basic and acidic residues" evidence="1">
    <location>
        <begin position="219"/>
        <end position="248"/>
    </location>
</feature>
<name>A0A1D8N8I8_YARLL</name>
<dbReference type="KEGG" id="yli:2907019"/>
<feature type="compositionally biased region" description="Basic and acidic residues" evidence="1">
    <location>
        <begin position="340"/>
        <end position="364"/>
    </location>
</feature>